<dbReference type="EMBL" id="MLJW01003301">
    <property type="protein sequence ID" value="OIQ72365.1"/>
    <property type="molecule type" value="Genomic_DNA"/>
</dbReference>
<dbReference type="AlphaFoldDB" id="A0A1J5Q8S9"/>
<organism evidence="2">
    <name type="scientific">mine drainage metagenome</name>
    <dbReference type="NCBI Taxonomy" id="410659"/>
    <lineage>
        <taxon>unclassified sequences</taxon>
        <taxon>metagenomes</taxon>
        <taxon>ecological metagenomes</taxon>
    </lineage>
</organism>
<proteinExistence type="predicted"/>
<reference evidence="2" key="1">
    <citation type="submission" date="2016-10" db="EMBL/GenBank/DDBJ databases">
        <title>Sequence of Gallionella enrichment culture.</title>
        <authorList>
            <person name="Poehlein A."/>
            <person name="Muehling M."/>
            <person name="Daniel R."/>
        </authorList>
    </citation>
    <scope>NUCLEOTIDE SEQUENCE</scope>
</reference>
<dbReference type="InterPro" id="IPR012437">
    <property type="entry name" value="DUF1638"/>
</dbReference>
<name>A0A1J5Q8S9_9ZZZZ</name>
<sequence>MSVGVVACGAIATHIAQIAQRRDWAITIYPLPPLLHNRPEKIADEVDQLLTELTGKFDSLAVAYADCGTYGALDAVISRHQVPRLAGNHCYDIFAGQAEIERLAEEEPGTYFLTDFLVRSFHRSVIVELGLDRRPELLPDYFGNYRRIVWLATSPTDELHIAATQAADALNLTLEIRPVGDSGLERALAEILRFA</sequence>
<evidence type="ECO:0000259" key="1">
    <source>
        <dbReference type="Pfam" id="PF07796"/>
    </source>
</evidence>
<feature type="domain" description="DUF1638" evidence="1">
    <location>
        <begin position="31"/>
        <end position="187"/>
    </location>
</feature>
<comment type="caution">
    <text evidence="2">The sequence shown here is derived from an EMBL/GenBank/DDBJ whole genome shotgun (WGS) entry which is preliminary data.</text>
</comment>
<dbReference type="Pfam" id="PF07796">
    <property type="entry name" value="DUF1638"/>
    <property type="match status" value="1"/>
</dbReference>
<protein>
    <recommendedName>
        <fullName evidence="1">DUF1638 domain-containing protein</fullName>
    </recommendedName>
</protein>
<evidence type="ECO:0000313" key="2">
    <source>
        <dbReference type="EMBL" id="OIQ72365.1"/>
    </source>
</evidence>
<gene>
    <name evidence="2" type="ORF">GALL_460100</name>
</gene>
<accession>A0A1J5Q8S9</accession>